<organism evidence="2 3">
    <name type="scientific">Rhodnius prolixus</name>
    <name type="common">Triatomid bug</name>
    <dbReference type="NCBI Taxonomy" id="13249"/>
    <lineage>
        <taxon>Eukaryota</taxon>
        <taxon>Metazoa</taxon>
        <taxon>Ecdysozoa</taxon>
        <taxon>Arthropoda</taxon>
        <taxon>Hexapoda</taxon>
        <taxon>Insecta</taxon>
        <taxon>Pterygota</taxon>
        <taxon>Neoptera</taxon>
        <taxon>Paraneoptera</taxon>
        <taxon>Hemiptera</taxon>
        <taxon>Heteroptera</taxon>
        <taxon>Panheteroptera</taxon>
        <taxon>Cimicomorpha</taxon>
        <taxon>Reduviidae</taxon>
        <taxon>Triatominae</taxon>
        <taxon>Rhodnius</taxon>
    </lineage>
</organism>
<feature type="compositionally biased region" description="Polar residues" evidence="1">
    <location>
        <begin position="17"/>
        <end position="31"/>
    </location>
</feature>
<keyword evidence="3" id="KW-1185">Reference proteome</keyword>
<protein>
    <submittedName>
        <fullName evidence="2">Uncharacterized protein</fullName>
    </submittedName>
</protein>
<evidence type="ECO:0000313" key="2">
    <source>
        <dbReference type="EnsemblMetazoa" id="RPRC002947-PA"/>
    </source>
</evidence>
<sequence>MKQNIGSEYHSPEIPTSLENNGDNAKSISRLQSFSEEALRKGISAEAGKGLKPRNRSRSSLSAVHLHKKMIQILPHKGITKRAVSIRTDKPWLSLERLSSSLHPFLIKYLETANINTSLAWQNVGKKLKKACFKSAGRRPVAPDVQEGEKPIEVTAENLARLAQSMEGGENVNREEILEWFNCDRDAPQFACLSPE</sequence>
<dbReference type="EnsemblMetazoa" id="RPRC002947-RA">
    <property type="protein sequence ID" value="RPRC002947-PA"/>
    <property type="gene ID" value="RPRC002947"/>
</dbReference>
<dbReference type="EMBL" id="ACPB03001081">
    <property type="status" value="NOT_ANNOTATED_CDS"/>
    <property type="molecule type" value="Genomic_DNA"/>
</dbReference>
<name>T1HFX5_RHOPR</name>
<dbReference type="AlphaFoldDB" id="T1HFX5"/>
<reference evidence="2" key="1">
    <citation type="submission" date="2015-05" db="UniProtKB">
        <authorList>
            <consortium name="EnsemblMetazoa"/>
        </authorList>
    </citation>
    <scope>IDENTIFICATION</scope>
</reference>
<dbReference type="Proteomes" id="UP000015103">
    <property type="component" value="Unassembled WGS sequence"/>
</dbReference>
<proteinExistence type="predicted"/>
<evidence type="ECO:0000256" key="1">
    <source>
        <dbReference type="SAM" id="MobiDB-lite"/>
    </source>
</evidence>
<dbReference type="InParanoid" id="T1HFX5"/>
<feature type="region of interest" description="Disordered" evidence="1">
    <location>
        <begin position="1"/>
        <end position="31"/>
    </location>
</feature>
<accession>T1HFX5</accession>
<dbReference type="HOGENOM" id="CLU_1391794_0_0_1"/>
<dbReference type="VEuPathDB" id="VectorBase:RPRC002947"/>
<evidence type="ECO:0000313" key="3">
    <source>
        <dbReference type="Proteomes" id="UP000015103"/>
    </source>
</evidence>